<reference evidence="2" key="1">
    <citation type="journal article" date="2022" name="Genome Biol. Evol.">
        <title>A New Gene Family Diagnostic for Intracellular Biomineralization of Amorphous Ca Carbonates by Cyanobacteria.</title>
        <authorList>
            <person name="Benzerara K."/>
            <person name="Duprat E."/>
            <person name="Bitard-Feildel T."/>
            <person name="Caumes G."/>
            <person name="Cassier-Chauvat C."/>
            <person name="Chauvat F."/>
            <person name="Dezi M."/>
            <person name="Diop S.I."/>
            <person name="Gaschignard G."/>
            <person name="Gorgen S."/>
            <person name="Gugger M."/>
            <person name="Lopez-Garcia P."/>
            <person name="Millet M."/>
            <person name="Skouri-Panet F."/>
            <person name="Moreira D."/>
            <person name="Callebaut I."/>
        </authorList>
    </citation>
    <scope>NUCLEOTIDE SEQUENCE</scope>
    <source>
        <strain evidence="2">G9</strain>
    </source>
</reference>
<comment type="caution">
    <text evidence="2">The sequence shown here is derived from an EMBL/GenBank/DDBJ whole genome shotgun (WGS) entry which is preliminary data.</text>
</comment>
<protein>
    <submittedName>
        <fullName evidence="2">DUF3007 family protein</fullName>
    </submittedName>
</protein>
<accession>A0ABT6F073</accession>
<dbReference type="Pfam" id="PF11460">
    <property type="entry name" value="DUF3007"/>
    <property type="match status" value="1"/>
</dbReference>
<proteinExistence type="predicted"/>
<feature type="transmembrane region" description="Helical" evidence="1">
    <location>
        <begin position="7"/>
        <end position="24"/>
    </location>
</feature>
<sequence>MRRVDVIFLGFGVFIAGGLIYALLRLLGVEETAAGIWSQGIFIVGVMVWVLSYFGRVFTGKMTYNQQLTDYEDAVLEKKLAEMTPEELEQLAAELNADPEENSP</sequence>
<dbReference type="PANTHER" id="PTHR35734">
    <property type="entry name" value="OS01G0805200 PROTEIN"/>
    <property type="match status" value="1"/>
</dbReference>
<organism evidence="2 3">
    <name type="scientific">Candidatus Synechococcus calcipolaris G9</name>
    <dbReference type="NCBI Taxonomy" id="1497997"/>
    <lineage>
        <taxon>Bacteria</taxon>
        <taxon>Bacillati</taxon>
        <taxon>Cyanobacteriota</taxon>
        <taxon>Cyanophyceae</taxon>
        <taxon>Synechococcales</taxon>
        <taxon>Synechococcaceae</taxon>
        <taxon>Synechococcus</taxon>
    </lineage>
</organism>
<evidence type="ECO:0000313" key="3">
    <source>
        <dbReference type="Proteomes" id="UP001154265"/>
    </source>
</evidence>
<keyword evidence="1" id="KW-0812">Transmembrane</keyword>
<dbReference type="PANTHER" id="PTHR35734:SF1">
    <property type="entry name" value="OS01G0805200 PROTEIN"/>
    <property type="match status" value="1"/>
</dbReference>
<gene>
    <name evidence="2" type="ORF">L3556_10025</name>
</gene>
<dbReference type="InterPro" id="IPR021562">
    <property type="entry name" value="DUF3007"/>
</dbReference>
<reference evidence="2" key="2">
    <citation type="submission" date="2022-01" db="EMBL/GenBank/DDBJ databases">
        <authorList>
            <person name="Zivanovic Y."/>
            <person name="Moreira D."/>
            <person name="Lopez-Garcia P."/>
        </authorList>
    </citation>
    <scope>NUCLEOTIDE SEQUENCE</scope>
    <source>
        <strain evidence="2">G9</strain>
    </source>
</reference>
<name>A0ABT6F073_9SYNE</name>
<feature type="transmembrane region" description="Helical" evidence="1">
    <location>
        <begin position="36"/>
        <end position="54"/>
    </location>
</feature>
<evidence type="ECO:0000313" key="2">
    <source>
        <dbReference type="EMBL" id="MDG2991263.1"/>
    </source>
</evidence>
<dbReference type="RefSeq" id="WP_277867137.1">
    <property type="nucleotide sequence ID" value="NZ_JAKKUT010000002.1"/>
</dbReference>
<dbReference type="EMBL" id="JAKKUT010000002">
    <property type="protein sequence ID" value="MDG2991263.1"/>
    <property type="molecule type" value="Genomic_DNA"/>
</dbReference>
<keyword evidence="1" id="KW-1133">Transmembrane helix</keyword>
<dbReference type="Proteomes" id="UP001154265">
    <property type="component" value="Unassembled WGS sequence"/>
</dbReference>
<evidence type="ECO:0000256" key="1">
    <source>
        <dbReference type="SAM" id="Phobius"/>
    </source>
</evidence>
<keyword evidence="1" id="KW-0472">Membrane</keyword>
<keyword evidence="3" id="KW-1185">Reference proteome</keyword>